<accession>A0AAW2YVR3</accession>
<dbReference type="EMBL" id="JAOPGA020000769">
    <property type="protein sequence ID" value="KAL0481541.1"/>
    <property type="molecule type" value="Genomic_DNA"/>
</dbReference>
<evidence type="ECO:0000313" key="4">
    <source>
        <dbReference type="EMBL" id="KAL0481541.1"/>
    </source>
</evidence>
<dbReference type="AlphaFoldDB" id="A0AAW2YVR3"/>
<dbReference type="Pfam" id="PF23598">
    <property type="entry name" value="LRR_14"/>
    <property type="match status" value="1"/>
</dbReference>
<dbReference type="Pfam" id="PF00560">
    <property type="entry name" value="LRR_1"/>
    <property type="match status" value="1"/>
</dbReference>
<reference evidence="4 5" key="1">
    <citation type="submission" date="2024-03" db="EMBL/GenBank/DDBJ databases">
        <title>The Acrasis kona genome and developmental transcriptomes reveal deep origins of eukaryotic multicellular pathways.</title>
        <authorList>
            <person name="Sheikh S."/>
            <person name="Fu C.-J."/>
            <person name="Brown M.W."/>
            <person name="Baldauf S.L."/>
        </authorList>
    </citation>
    <scope>NUCLEOTIDE SEQUENCE [LARGE SCALE GENOMIC DNA]</scope>
    <source>
        <strain evidence="4 5">ATCC MYA-3509</strain>
    </source>
</reference>
<dbReference type="GO" id="GO:0005737">
    <property type="term" value="C:cytoplasm"/>
    <property type="evidence" value="ECO:0007669"/>
    <property type="project" value="TreeGrafter"/>
</dbReference>
<name>A0AAW2YVR3_9EUKA</name>
<dbReference type="InterPro" id="IPR050216">
    <property type="entry name" value="LRR_domain-containing"/>
</dbReference>
<dbReference type="Proteomes" id="UP001431209">
    <property type="component" value="Unassembled WGS sequence"/>
</dbReference>
<keyword evidence="5" id="KW-1185">Reference proteome</keyword>
<protein>
    <submittedName>
        <fullName evidence="4">Leucine-rich repeat protein SHOC</fullName>
    </submittedName>
</protein>
<evidence type="ECO:0000256" key="1">
    <source>
        <dbReference type="ARBA" id="ARBA00022614"/>
    </source>
</evidence>
<comment type="caution">
    <text evidence="4">The sequence shown here is derived from an EMBL/GenBank/DDBJ whole genome shotgun (WGS) entry which is preliminary data.</text>
</comment>
<dbReference type="SMART" id="SM00364">
    <property type="entry name" value="LRR_BAC"/>
    <property type="match status" value="8"/>
</dbReference>
<gene>
    <name evidence="4" type="ORF">AKO1_012326</name>
</gene>
<dbReference type="InterPro" id="IPR032675">
    <property type="entry name" value="LRR_dom_sf"/>
</dbReference>
<evidence type="ECO:0000259" key="3">
    <source>
        <dbReference type="Pfam" id="PF23598"/>
    </source>
</evidence>
<keyword evidence="2" id="KW-0677">Repeat</keyword>
<dbReference type="SMART" id="SM00365">
    <property type="entry name" value="LRR_SD22"/>
    <property type="match status" value="6"/>
</dbReference>
<keyword evidence="1" id="KW-0433">Leucine-rich repeat</keyword>
<dbReference type="InterPro" id="IPR055414">
    <property type="entry name" value="LRR_R13L4/SHOC2-like"/>
</dbReference>
<dbReference type="PANTHER" id="PTHR48051">
    <property type="match status" value="1"/>
</dbReference>
<dbReference type="InterPro" id="IPR001611">
    <property type="entry name" value="Leu-rich_rpt"/>
</dbReference>
<feature type="domain" description="Disease resistance R13L4/SHOC-2-like LRR" evidence="3">
    <location>
        <begin position="174"/>
        <end position="288"/>
    </location>
</feature>
<evidence type="ECO:0000256" key="2">
    <source>
        <dbReference type="ARBA" id="ARBA00022737"/>
    </source>
</evidence>
<proteinExistence type="predicted"/>
<dbReference type="PANTHER" id="PTHR48051:SF54">
    <property type="entry name" value="LEUCINE-RICH REPEAT-CONTAINING PROTEIN"/>
    <property type="match status" value="1"/>
</dbReference>
<dbReference type="Pfam" id="PF13855">
    <property type="entry name" value="LRR_8"/>
    <property type="match status" value="2"/>
</dbReference>
<dbReference type="InterPro" id="IPR003591">
    <property type="entry name" value="Leu-rich_rpt_typical-subtyp"/>
</dbReference>
<dbReference type="SUPFAM" id="SSF52058">
    <property type="entry name" value="L domain-like"/>
    <property type="match status" value="2"/>
</dbReference>
<dbReference type="SMART" id="SM00369">
    <property type="entry name" value="LRR_TYP"/>
    <property type="match status" value="13"/>
</dbReference>
<evidence type="ECO:0000313" key="5">
    <source>
        <dbReference type="Proteomes" id="UP001431209"/>
    </source>
</evidence>
<dbReference type="PROSITE" id="PS51450">
    <property type="entry name" value="LRR"/>
    <property type="match status" value="6"/>
</dbReference>
<organism evidence="4 5">
    <name type="scientific">Acrasis kona</name>
    <dbReference type="NCBI Taxonomy" id="1008807"/>
    <lineage>
        <taxon>Eukaryota</taxon>
        <taxon>Discoba</taxon>
        <taxon>Heterolobosea</taxon>
        <taxon>Tetramitia</taxon>
        <taxon>Eutetramitia</taxon>
        <taxon>Acrasidae</taxon>
        <taxon>Acrasis</taxon>
    </lineage>
</organism>
<dbReference type="Gene3D" id="3.80.10.10">
    <property type="entry name" value="Ribonuclease Inhibitor"/>
    <property type="match status" value="4"/>
</dbReference>
<dbReference type="PRINTS" id="PR00019">
    <property type="entry name" value="LEURICHRPT"/>
</dbReference>
<sequence>MKKSNQEDKKEESQSRVGRIRTAVTGTKQAVNTIRTFYAEKTAEAEVSDFSAEKLIEHAVANHYFRFEHIGLTTIPEDIFESKELRTELEVLYLQNNKIASISPNISQLQNLKCLDLSHNLISQLPVELYSLEHLVGLNLSSNKISHVSDKLFKMSNLQVLILNKNNLPTLSHKIEMLFELTHLDIGSNNIKSLPDTICNLTNLKLLDVRDNYLKQLPHQIYKLENLKGLYLQRNKIKKLPHVDPEDPESDISITRLVKLEDLDLSYNKLTNESLKGFGKLVKLKKIQLGRNCIDSIPEDCSISDLMVLIDRVDLSRNCLSIFPCVLTLLCETLVHLDLRNNDLVSLSNQIKFMINLKTLNVCHNSLTFLPQELSYCISLVKLEASHNLIRTMHPMCFSPNMTFLKEIILDHNKILSIPDSITELPELMQIKVSHNRLKALPLEIHRIPFLYSIYASHNAISSLPNNIGDCPRLRKLYLDYNSLSSVPESLTQVSTLQFLNLNYNLIPLPTKLEKTEVTQQEEIIEMEENIEQPVVRTMNDMLNLPHNEHVVCKLQ</sequence>